<keyword evidence="1" id="KW-0489">Methyltransferase</keyword>
<organism evidence="1 2">
    <name type="scientific">Mariniphaga anaerophila</name>
    <dbReference type="NCBI Taxonomy" id="1484053"/>
    <lineage>
        <taxon>Bacteria</taxon>
        <taxon>Pseudomonadati</taxon>
        <taxon>Bacteroidota</taxon>
        <taxon>Bacteroidia</taxon>
        <taxon>Marinilabiliales</taxon>
        <taxon>Prolixibacteraceae</taxon>
        <taxon>Mariniphaga</taxon>
    </lineage>
</organism>
<dbReference type="GO" id="GO:0032259">
    <property type="term" value="P:methylation"/>
    <property type="evidence" value="ECO:0007669"/>
    <property type="project" value="UniProtKB-KW"/>
</dbReference>
<name>A0A1M5EJJ8_9BACT</name>
<dbReference type="SUPFAM" id="SSF53335">
    <property type="entry name" value="S-adenosyl-L-methionine-dependent methyltransferases"/>
    <property type="match status" value="1"/>
</dbReference>
<reference evidence="1 2" key="1">
    <citation type="submission" date="2016-11" db="EMBL/GenBank/DDBJ databases">
        <authorList>
            <person name="Jaros S."/>
            <person name="Januszkiewicz K."/>
            <person name="Wedrychowicz H."/>
        </authorList>
    </citation>
    <scope>NUCLEOTIDE SEQUENCE [LARGE SCALE GENOMIC DNA]</scope>
    <source>
        <strain evidence="1 2">DSM 26910</strain>
    </source>
</reference>
<accession>A0A1M5EJJ8</accession>
<dbReference type="OrthoDB" id="323463at2"/>
<sequence length="260" mass="30411">MQERHNDKKRYFAEQERTTKKYVIPYLTGLLKIGPGIKVLEIGCAEAGNLKPFLDLGCKATGVDISCGRVELAREFFADHPQKQNLQLFCSDIYQTDLDGKKFDIIVMRDVIEHIPNQEKFLVYVKKFLKPNGKLFLGFPPWQNPFGGHQQVCQNKFLSKLPYFHLLPKPVYRQVLKTFEKNEARVESLMEIKETGISIERLERILKKENYSIDKRTFFLINPNYETKFGLKPRRQIHLISAIPWVRNFFTTAAYYVVSK</sequence>
<dbReference type="CDD" id="cd02440">
    <property type="entry name" value="AdoMet_MTases"/>
    <property type="match status" value="1"/>
</dbReference>
<dbReference type="Pfam" id="PF13489">
    <property type="entry name" value="Methyltransf_23"/>
    <property type="match status" value="1"/>
</dbReference>
<dbReference type="InterPro" id="IPR029063">
    <property type="entry name" value="SAM-dependent_MTases_sf"/>
</dbReference>
<dbReference type="PANTHER" id="PTHR43861">
    <property type="entry name" value="TRANS-ACONITATE 2-METHYLTRANSFERASE-RELATED"/>
    <property type="match status" value="1"/>
</dbReference>
<protein>
    <submittedName>
        <fullName evidence="1">Methyltransferase domain-containing protein</fullName>
    </submittedName>
</protein>
<dbReference type="STRING" id="1484053.SAMN05444274_10963"/>
<keyword evidence="2" id="KW-1185">Reference proteome</keyword>
<dbReference type="RefSeq" id="WP_073003032.1">
    <property type="nucleotide sequence ID" value="NZ_FQUM01000009.1"/>
</dbReference>
<dbReference type="AlphaFoldDB" id="A0A1M5EJJ8"/>
<proteinExistence type="predicted"/>
<dbReference type="EMBL" id="FQUM01000009">
    <property type="protein sequence ID" value="SHF79419.1"/>
    <property type="molecule type" value="Genomic_DNA"/>
</dbReference>
<evidence type="ECO:0000313" key="2">
    <source>
        <dbReference type="Proteomes" id="UP000184164"/>
    </source>
</evidence>
<evidence type="ECO:0000313" key="1">
    <source>
        <dbReference type="EMBL" id="SHF79419.1"/>
    </source>
</evidence>
<dbReference type="GO" id="GO:0008168">
    <property type="term" value="F:methyltransferase activity"/>
    <property type="evidence" value="ECO:0007669"/>
    <property type="project" value="UniProtKB-KW"/>
</dbReference>
<dbReference type="Gene3D" id="3.40.50.150">
    <property type="entry name" value="Vaccinia Virus protein VP39"/>
    <property type="match status" value="1"/>
</dbReference>
<keyword evidence="1" id="KW-0808">Transferase</keyword>
<dbReference type="Proteomes" id="UP000184164">
    <property type="component" value="Unassembled WGS sequence"/>
</dbReference>
<gene>
    <name evidence="1" type="ORF">SAMN05444274_10963</name>
</gene>